<keyword evidence="3" id="KW-1185">Reference proteome</keyword>
<accession>M1PJG7</accession>
<evidence type="ECO:0000259" key="1">
    <source>
        <dbReference type="SMART" id="SM00470"/>
    </source>
</evidence>
<dbReference type="Pfam" id="PF02195">
    <property type="entry name" value="ParB_N"/>
    <property type="match status" value="1"/>
</dbReference>
<dbReference type="InterPro" id="IPR011008">
    <property type="entry name" value="Dimeric_a/b-barrel"/>
</dbReference>
<dbReference type="CDD" id="cd16387">
    <property type="entry name" value="ParB_N_Srx"/>
    <property type="match status" value="1"/>
</dbReference>
<evidence type="ECO:0000313" key="3">
    <source>
        <dbReference type="Proteomes" id="UP000011721"/>
    </source>
</evidence>
<organism evidence="2 3">
    <name type="scientific">Desulfocapsa sulfexigens (strain DSM 10523 / SB164P1)</name>
    <dbReference type="NCBI Taxonomy" id="1167006"/>
    <lineage>
        <taxon>Bacteria</taxon>
        <taxon>Pseudomonadati</taxon>
        <taxon>Thermodesulfobacteriota</taxon>
        <taxon>Desulfobulbia</taxon>
        <taxon>Desulfobulbales</taxon>
        <taxon>Desulfocapsaceae</taxon>
        <taxon>Desulfocapsa</taxon>
    </lineage>
</organism>
<dbReference type="Pfam" id="PF01037">
    <property type="entry name" value="AsnC_trans_reg"/>
    <property type="match status" value="1"/>
</dbReference>
<dbReference type="eggNOG" id="COG1522">
    <property type="taxonomic scope" value="Bacteria"/>
</dbReference>
<dbReference type="Gene3D" id="3.90.1530.10">
    <property type="entry name" value="Conserved hypothetical protein from pyrococcus furiosus pfu- 392566-001, ParB domain"/>
    <property type="match status" value="1"/>
</dbReference>
<dbReference type="SUPFAM" id="SSF110849">
    <property type="entry name" value="ParB/Sulfiredoxin"/>
    <property type="match status" value="1"/>
</dbReference>
<proteinExistence type="predicted"/>
<dbReference type="KEGG" id="dsf:UWK_00053"/>
<gene>
    <name evidence="2" type="ordered locus">UWK_00053</name>
</gene>
<reference evidence="3" key="1">
    <citation type="journal article" date="2013" name="Stand. Genomic Sci.">
        <title>Complete genome sequence of Desulfocapsa sulfexigens, a marine deltaproteobacterium specialized in disproportionating inorganic sulfur compounds.</title>
        <authorList>
            <person name="Finster K.W."/>
            <person name="Kjeldsen K.U."/>
            <person name="Kube M."/>
            <person name="Reinhardt R."/>
            <person name="Mussmann M."/>
            <person name="Amann R."/>
            <person name="Schreiber L."/>
        </authorList>
    </citation>
    <scope>NUCLEOTIDE SEQUENCE [LARGE SCALE GENOMIC DNA]</scope>
    <source>
        <strain evidence="3">DSM 10523 / SB164P1</strain>
    </source>
</reference>
<dbReference type="EMBL" id="CP003985">
    <property type="protein sequence ID" value="AGF76641.1"/>
    <property type="molecule type" value="Genomic_DNA"/>
</dbReference>
<dbReference type="SUPFAM" id="SSF54909">
    <property type="entry name" value="Dimeric alpha+beta barrel"/>
    <property type="match status" value="1"/>
</dbReference>
<evidence type="ECO:0000313" key="2">
    <source>
        <dbReference type="EMBL" id="AGF76641.1"/>
    </source>
</evidence>
<sequence length="369" mass="42656">MDFFSLKQNWWKNRQKASRTPEDSIFPTRETDFDQVRKNEKAYETVKRGTATVPLDKIKGSVGRYSDFDKQFRLKGAGSEERLTSLIQAMQEGRPIPPVSLYQIKDNFYIVDGHHRVTAARKLGQSHIQSKILELLPSNESVENRLYLEKIEFRDRVGIPKVIDFTEPGQSEYLLEQVTMHQSFLAEENREAVSLEEAGADWYRSIYLPLRTLIKNSGLLRSFPDRTMDDLYLYISTHQWQKRSEREYGIGVDELIPRDMEAFRRKMARSRPGEYPEMKRDITIFILVNVDGTQEQQLLDKLFALPEVVELHSVHGSIDLVIKATLSRDILASDAEVISQFTHSSLRRMKGVVSTQTLIPGLSLIKPQY</sequence>
<dbReference type="OrthoDB" id="1100724at2"/>
<dbReference type="SMART" id="SM00470">
    <property type="entry name" value="ParB"/>
    <property type="match status" value="1"/>
</dbReference>
<dbReference type="Gene3D" id="3.30.70.920">
    <property type="match status" value="1"/>
</dbReference>
<dbReference type="HOGENOM" id="CLU_764453_0_0_7"/>
<name>M1PJG7_DESSD</name>
<dbReference type="InterPro" id="IPR003115">
    <property type="entry name" value="ParB_N"/>
</dbReference>
<dbReference type="AlphaFoldDB" id="M1PJG7"/>
<dbReference type="InterPro" id="IPR036086">
    <property type="entry name" value="ParB/Sulfiredoxin_sf"/>
</dbReference>
<dbReference type="InterPro" id="IPR019887">
    <property type="entry name" value="Tscrpt_reg_AsnC/Lrp_C"/>
</dbReference>
<dbReference type="Proteomes" id="UP000011721">
    <property type="component" value="Chromosome"/>
</dbReference>
<feature type="domain" description="ParB-like N-terminal" evidence="1">
    <location>
        <begin position="51"/>
        <end position="150"/>
    </location>
</feature>
<protein>
    <submittedName>
        <fullName evidence="2">Transcriptional regulator</fullName>
    </submittedName>
</protein>
<dbReference type="STRING" id="1167006.UWK_00053"/>